<feature type="compositionally biased region" description="Basic and acidic residues" evidence="11">
    <location>
        <begin position="1107"/>
        <end position="1119"/>
    </location>
</feature>
<dbReference type="KEGG" id="uma:UMAG_02285"/>
<evidence type="ECO:0000259" key="13">
    <source>
        <dbReference type="Pfam" id="PF00999"/>
    </source>
</evidence>
<feature type="region of interest" description="Disordered" evidence="11">
    <location>
        <begin position="821"/>
        <end position="917"/>
    </location>
</feature>
<feature type="transmembrane region" description="Helical" evidence="12">
    <location>
        <begin position="45"/>
        <end position="62"/>
    </location>
</feature>
<keyword evidence="15" id="KW-1185">Reference proteome</keyword>
<feature type="transmembrane region" description="Helical" evidence="12">
    <location>
        <begin position="417"/>
        <end position="441"/>
    </location>
</feature>
<evidence type="ECO:0000256" key="3">
    <source>
        <dbReference type="ARBA" id="ARBA00022448"/>
    </source>
</evidence>
<dbReference type="EMBL" id="CM003144">
    <property type="protein sequence ID" value="KIS69763.1"/>
    <property type="molecule type" value="Genomic_DNA"/>
</dbReference>
<keyword evidence="10" id="KW-0739">Sodium transport</keyword>
<keyword evidence="5 12" id="KW-0812">Transmembrane</keyword>
<dbReference type="GO" id="GO:0042391">
    <property type="term" value="P:regulation of membrane potential"/>
    <property type="evidence" value="ECO:0007669"/>
    <property type="project" value="InterPro"/>
</dbReference>
<dbReference type="OMA" id="YETWAYE"/>
<dbReference type="RefSeq" id="XP_011388613.1">
    <property type="nucleotide sequence ID" value="XM_011390311.1"/>
</dbReference>
<feature type="compositionally biased region" description="Basic and acidic residues" evidence="11">
    <location>
        <begin position="639"/>
        <end position="648"/>
    </location>
</feature>
<feature type="compositionally biased region" description="Polar residues" evidence="11">
    <location>
        <begin position="837"/>
        <end position="855"/>
    </location>
</feature>
<feature type="transmembrane region" description="Helical" evidence="12">
    <location>
        <begin position="15"/>
        <end position="33"/>
    </location>
</feature>
<keyword evidence="3" id="KW-0813">Transport</keyword>
<protein>
    <recommendedName>
        <fullName evidence="13">Cation/H+ exchanger transmembrane domain-containing protein</fullName>
    </recommendedName>
</protein>
<accession>A0A0D1CTB6</accession>
<feature type="region of interest" description="Disordered" evidence="11">
    <location>
        <begin position="627"/>
        <end position="652"/>
    </location>
</feature>
<keyword evidence="8" id="KW-0406">Ion transport</keyword>
<feature type="region of interest" description="Disordered" evidence="11">
    <location>
        <begin position="592"/>
        <end position="612"/>
    </location>
</feature>
<keyword evidence="4" id="KW-0050">Antiport</keyword>
<gene>
    <name evidence="14" type="ORF">UMAG_02285</name>
</gene>
<dbReference type="Pfam" id="PF00999">
    <property type="entry name" value="Na_H_Exchanger"/>
    <property type="match status" value="1"/>
</dbReference>
<comment type="similarity">
    <text evidence="2">Belongs to the fungal Na(+)/H(+) exchanger family.</text>
</comment>
<dbReference type="InParanoid" id="A0A0D1CTB6"/>
<dbReference type="GO" id="GO:0120029">
    <property type="term" value="P:proton export across plasma membrane"/>
    <property type="evidence" value="ECO:0007669"/>
    <property type="project" value="InterPro"/>
</dbReference>
<evidence type="ECO:0000313" key="14">
    <source>
        <dbReference type="EMBL" id="KIS69763.1"/>
    </source>
</evidence>
<feature type="compositionally biased region" description="Basic and acidic residues" evidence="11">
    <location>
        <begin position="1205"/>
        <end position="1214"/>
    </location>
</feature>
<evidence type="ECO:0000256" key="12">
    <source>
        <dbReference type="SAM" id="Phobius"/>
    </source>
</evidence>
<organism evidence="14 15">
    <name type="scientific">Mycosarcoma maydis</name>
    <name type="common">Corn smut fungus</name>
    <name type="synonym">Ustilago maydis</name>
    <dbReference type="NCBI Taxonomy" id="5270"/>
    <lineage>
        <taxon>Eukaryota</taxon>
        <taxon>Fungi</taxon>
        <taxon>Dikarya</taxon>
        <taxon>Basidiomycota</taxon>
        <taxon>Ustilaginomycotina</taxon>
        <taxon>Ustilaginomycetes</taxon>
        <taxon>Ustilaginales</taxon>
        <taxon>Ustilaginaceae</taxon>
        <taxon>Mycosarcoma</taxon>
    </lineage>
</organism>
<feature type="transmembrane region" description="Helical" evidence="12">
    <location>
        <begin position="339"/>
        <end position="362"/>
    </location>
</feature>
<sequence length="1284" mass="141143">MAKAFHPFEVTPVHIVYVGLGLFICIFSYLSLFIKERLYLGEAPIAAAFGIIVGPIAINLFNPASWGGEDGVTPGGVHTDHITLEIMRVTIALSVFAIGVELPKKYLLRHWQSIAILLGPVMAWGWLITACFIYALIPGLDFLNSLVVAACVSPTDPILAQAVVGGPWAEKHVPAHVRHMLMCESGCNDGAAFPFLYLALYLTQNRDNVGHAIAQWFYETWAYEIILGTLLGALIGYLARKFLRFSERNKLIDRESFVAQYISLAIASMGVNVLLGSDDLLAAFACGTAFAWDGWFTKQTEDSNFSNIVDLLFNIATFIYIGALIPWHDFVDAEIGLSIWRLIVLSICVLLTKRIPIILALWKFIPDIKTFREAIFCGHFGPIGVGAIFIATLGRTLMPHDIPSPPQTTNDVLALTIQPIVFFFVLCSILVHGFTIPFFAFGKNARRRAHTLTRTWSRNPSMRDDEPSWMGRVRRVRTGEDVIINTDDISADKMSAQQLALIGRGAIGGYREQELRRDDSNDENSATVAPESSTSSQDKEPAFVGLLNTRTERDLEKAQALGDQWNEKHADPNHAQEATESSAAPTKRLCDNMDGIEDWQGSDEDSNPAADYLGDNCVEMRRYRERLQAKNDASSQSKEQTERARASIEEQDLGEAPMDRDIICGRIQADEEDEACRQDHQGQARLHHDRPPSNEKDGNDWPKVRSWVEGHTLVLEYQKSFCDDPQVEVIHLTDSERDALEASDAPAQDWVRQHHGELAFLANQDFASWNSTKTISQLLENKVHDWWLNKNQKHYVKAEAPKEESAQDRKDRVNLMYGAMSWAQDRRGAENNRDVPPSTSRTRAAQSNDDTNGNHTPPVVSALYSENAGGRPAGPQDSSVPEGSHSAQGTEHDTTSQEEPSSKSTLTSREATLKRANLRKKVLVGQIGLSGGTKSTTSKDSEEEASDEDQQVVDDQTSRPEPYTTPRVMISEPAWSSLTRKHKLSPASSFRTPGSIGDKGKAKQEDKQKFFPRSSSAGGGLAAPYHASSGVSNSPILKATRFASSSGQDVDNSKEMSRNSSSVQWLDIADASHDRQPGHRHGGPINAAGAQAFSRRSRTYNGSSGKELNRDVRVYHLDSDDSDASSDDDDEGRRHGGLGIRDGMSRIGAFFQNFTAPKGEGMGNPGPTSHPHLFAMRLGSSDKDEGEQQEEARDAKRSPVSSRTLRREITRDKEDEMESVALPPASTSPPSPESSLLRRGATGHYGRGGAGSANVGASATLTPKAVLDVPNEDRTSVSPGSTSK</sequence>
<dbReference type="GeneID" id="23563072"/>
<evidence type="ECO:0000256" key="4">
    <source>
        <dbReference type="ARBA" id="ARBA00022449"/>
    </source>
</evidence>
<keyword evidence="7" id="KW-0915">Sodium</keyword>
<evidence type="ECO:0000256" key="5">
    <source>
        <dbReference type="ARBA" id="ARBA00022692"/>
    </source>
</evidence>
<dbReference type="OrthoDB" id="2190219at2759"/>
<feature type="transmembrane region" description="Helical" evidence="12">
    <location>
        <begin position="114"/>
        <end position="137"/>
    </location>
</feature>
<feature type="compositionally biased region" description="Polar residues" evidence="11">
    <location>
        <begin position="876"/>
        <end position="889"/>
    </location>
</feature>
<dbReference type="PANTHER" id="PTHR31382:SF4">
    <property type="entry name" value="NA(+)_H(+) ANTIPORTER"/>
    <property type="match status" value="1"/>
</dbReference>
<dbReference type="InterPro" id="IPR004712">
    <property type="entry name" value="Na+/H+_antiporter_fungi"/>
</dbReference>
<feature type="compositionally biased region" description="Polar residues" evidence="11">
    <location>
        <begin position="897"/>
        <end position="910"/>
    </location>
</feature>
<evidence type="ECO:0000256" key="2">
    <source>
        <dbReference type="ARBA" id="ARBA00005248"/>
    </source>
</evidence>
<feature type="transmembrane region" description="Helical" evidence="12">
    <location>
        <begin position="82"/>
        <end position="102"/>
    </location>
</feature>
<dbReference type="FunFam" id="1.20.1530.20:FF:000015">
    <property type="entry name" value="Na(+)/H(+) antiporter 2"/>
    <property type="match status" value="1"/>
</dbReference>
<dbReference type="VEuPathDB" id="FungiDB:UMAG_02285"/>
<dbReference type="GO" id="GO:0005886">
    <property type="term" value="C:plasma membrane"/>
    <property type="evidence" value="ECO:0000318"/>
    <property type="project" value="GO_Central"/>
</dbReference>
<feature type="compositionally biased region" description="Polar residues" evidence="11">
    <location>
        <begin position="523"/>
        <end position="536"/>
    </location>
</feature>
<evidence type="ECO:0000256" key="9">
    <source>
        <dbReference type="ARBA" id="ARBA00023136"/>
    </source>
</evidence>
<feature type="compositionally biased region" description="Acidic residues" evidence="11">
    <location>
        <begin position="594"/>
        <end position="606"/>
    </location>
</feature>
<reference evidence="14 15" key="1">
    <citation type="journal article" date="2006" name="Nature">
        <title>Insights from the genome of the biotrophic fungal plant pathogen Ustilago maydis.</title>
        <authorList>
            <person name="Kamper J."/>
            <person name="Kahmann R."/>
            <person name="Bolker M."/>
            <person name="Ma L.J."/>
            <person name="Brefort T."/>
            <person name="Saville B.J."/>
            <person name="Banuett F."/>
            <person name="Kronstad J.W."/>
            <person name="Gold S.E."/>
            <person name="Muller O."/>
            <person name="Perlin M.H."/>
            <person name="Wosten H.A."/>
            <person name="de Vries R."/>
            <person name="Ruiz-Herrera J."/>
            <person name="Reynaga-Pena C.G."/>
            <person name="Snetselaar K."/>
            <person name="McCann M."/>
            <person name="Perez-Martin J."/>
            <person name="Feldbrugge M."/>
            <person name="Basse C.W."/>
            <person name="Steinberg G."/>
            <person name="Ibeas J.I."/>
            <person name="Holloman W."/>
            <person name="Guzman P."/>
            <person name="Farman M."/>
            <person name="Stajich J.E."/>
            <person name="Sentandreu R."/>
            <person name="Gonzalez-Prieto J.M."/>
            <person name="Kennell J.C."/>
            <person name="Molina L."/>
            <person name="Schirawski J."/>
            <person name="Mendoza-Mendoza A."/>
            <person name="Greilinger D."/>
            <person name="Munch K."/>
            <person name="Rossel N."/>
            <person name="Scherer M."/>
            <person name="Vranes M."/>
            <person name="Ladendorf O."/>
            <person name="Vincon V."/>
            <person name="Fuchs U."/>
            <person name="Sandrock B."/>
            <person name="Meng S."/>
            <person name="Ho E.C."/>
            <person name="Cahill M.J."/>
            <person name="Boyce K.J."/>
            <person name="Klose J."/>
            <person name="Klosterman S.J."/>
            <person name="Deelstra H.J."/>
            <person name="Ortiz-Castellanos L."/>
            <person name="Li W."/>
            <person name="Sanchez-Alonso P."/>
            <person name="Schreier P.H."/>
            <person name="Hauser-Hahn I."/>
            <person name="Vaupel M."/>
            <person name="Koopmann E."/>
            <person name="Friedrich G."/>
            <person name="Voss H."/>
            <person name="Schluter T."/>
            <person name="Margolis J."/>
            <person name="Platt D."/>
            <person name="Swimmer C."/>
            <person name="Gnirke A."/>
            <person name="Chen F."/>
            <person name="Vysotskaia V."/>
            <person name="Mannhaupt G."/>
            <person name="Guldener U."/>
            <person name="Munsterkotter M."/>
            <person name="Haase D."/>
            <person name="Oesterheld M."/>
            <person name="Mewes H.W."/>
            <person name="Mauceli E.W."/>
            <person name="DeCaprio D."/>
            <person name="Wade C.M."/>
            <person name="Butler J."/>
            <person name="Young S."/>
            <person name="Jaffe D.B."/>
            <person name="Calvo S."/>
            <person name="Nusbaum C."/>
            <person name="Galagan J."/>
            <person name="Birren B.W."/>
        </authorList>
    </citation>
    <scope>NUCLEOTIDE SEQUENCE [LARGE SCALE GENOMIC DNA]</scope>
    <source>
        <strain evidence="15">DSM 14603 / FGSC 9021 / UM521</strain>
    </source>
</reference>
<feature type="compositionally biased region" description="Acidic residues" evidence="11">
    <location>
        <begin position="941"/>
        <end position="952"/>
    </location>
</feature>
<dbReference type="GO" id="GO:0015385">
    <property type="term" value="F:sodium:proton antiporter activity"/>
    <property type="evidence" value="ECO:0000318"/>
    <property type="project" value="GO_Central"/>
</dbReference>
<evidence type="ECO:0000256" key="8">
    <source>
        <dbReference type="ARBA" id="ARBA00023065"/>
    </source>
</evidence>
<evidence type="ECO:0000256" key="10">
    <source>
        <dbReference type="ARBA" id="ARBA00023201"/>
    </source>
</evidence>
<feature type="compositionally biased region" description="Basic and acidic residues" evidence="11">
    <location>
        <begin position="689"/>
        <end position="703"/>
    </location>
</feature>
<feature type="domain" description="Cation/H+ exchanger transmembrane" evidence="13">
    <location>
        <begin position="28"/>
        <end position="441"/>
    </location>
</feature>
<keyword evidence="6 12" id="KW-1133">Transmembrane helix</keyword>
<dbReference type="Proteomes" id="UP000000561">
    <property type="component" value="Chromosome 5"/>
</dbReference>
<feature type="region of interest" description="Disordered" evidence="11">
    <location>
        <begin position="673"/>
        <end position="703"/>
    </location>
</feature>
<feature type="compositionally biased region" description="Low complexity" evidence="11">
    <location>
        <begin position="1233"/>
        <end position="1242"/>
    </location>
</feature>
<evidence type="ECO:0000256" key="1">
    <source>
        <dbReference type="ARBA" id="ARBA00004141"/>
    </source>
</evidence>
<feature type="compositionally biased region" description="Acidic residues" evidence="11">
    <location>
        <begin position="1120"/>
        <end position="1130"/>
    </location>
</feature>
<feature type="compositionally biased region" description="Basic and acidic residues" evidence="11">
    <location>
        <begin position="998"/>
        <end position="1009"/>
    </location>
</feature>
<dbReference type="eggNOG" id="KOG4505">
    <property type="taxonomic scope" value="Eukaryota"/>
</dbReference>
<dbReference type="InterPro" id="IPR006153">
    <property type="entry name" value="Cation/H_exchanger_TM"/>
</dbReference>
<dbReference type="GO" id="GO:0030007">
    <property type="term" value="P:intracellular potassium ion homeostasis"/>
    <property type="evidence" value="ECO:0000318"/>
    <property type="project" value="GO_Central"/>
</dbReference>
<name>A0A0D1CTB6_MYCMD</name>
<comment type="subcellular location">
    <subcellularLocation>
        <location evidence="1">Membrane</location>
        <topology evidence="1">Multi-pass membrane protein</topology>
    </subcellularLocation>
</comment>
<dbReference type="PANTHER" id="PTHR31382">
    <property type="entry name" value="NA(+)/H(+) ANTIPORTER"/>
    <property type="match status" value="1"/>
</dbReference>
<keyword evidence="9 12" id="KW-0472">Membrane</keyword>
<feature type="region of interest" description="Disordered" evidence="11">
    <location>
        <begin position="1154"/>
        <end position="1284"/>
    </location>
</feature>
<feature type="transmembrane region" description="Helical" evidence="12">
    <location>
        <begin position="221"/>
        <end position="238"/>
    </location>
</feature>
<dbReference type="GO" id="GO:0036376">
    <property type="term" value="P:sodium ion export across plasma membrane"/>
    <property type="evidence" value="ECO:0007669"/>
    <property type="project" value="InterPro"/>
</dbReference>
<evidence type="ECO:0000256" key="7">
    <source>
        <dbReference type="ARBA" id="ARBA00023053"/>
    </source>
</evidence>
<evidence type="ECO:0000313" key="15">
    <source>
        <dbReference type="Proteomes" id="UP000000561"/>
    </source>
</evidence>
<proteinExistence type="inferred from homology"/>
<evidence type="ECO:0000256" key="11">
    <source>
        <dbReference type="SAM" id="MobiDB-lite"/>
    </source>
</evidence>
<feature type="compositionally biased region" description="Basic and acidic residues" evidence="11">
    <location>
        <begin position="824"/>
        <end position="833"/>
    </location>
</feature>
<feature type="region of interest" description="Disordered" evidence="11">
    <location>
        <begin position="515"/>
        <end position="542"/>
    </location>
</feature>
<dbReference type="GO" id="GO:0035725">
    <property type="term" value="P:sodium ion transmembrane transport"/>
    <property type="evidence" value="ECO:0000318"/>
    <property type="project" value="GO_Central"/>
</dbReference>
<feature type="transmembrane region" description="Helical" evidence="12">
    <location>
        <begin position="308"/>
        <end position="327"/>
    </location>
</feature>
<feature type="region of interest" description="Disordered" evidence="11">
    <location>
        <begin position="929"/>
        <end position="1142"/>
    </location>
</feature>
<evidence type="ECO:0000256" key="6">
    <source>
        <dbReference type="ARBA" id="ARBA00022989"/>
    </source>
</evidence>